<reference evidence="1" key="1">
    <citation type="submission" date="2016-11" db="UniProtKB">
        <authorList>
            <consortium name="WormBaseParasite"/>
        </authorList>
    </citation>
    <scope>IDENTIFICATION</scope>
    <source>
        <strain evidence="1">pt0022</strain>
    </source>
</reference>
<accession>A0A1I8EXU0</accession>
<sequence>MVANGKEICFSVSLTDIVGMSAVQPLSNAHQSLLFRHNGESEFHLGHFDRFVDGVGEIICAESGLRYIFGPESIDLGPCCNSCDENWTKILKNVFSRGYTYSCGSKLVQVAKQVIIPETCNDHKFLGVVLRECHPSSTEGATAAFLCPPFGIIKLHKFAFGCNSDKILWPPVVGTRFWVVLSENESPIRVWKVDSKADDVEFGLGSTLFNIPKLYLWQWNKTFNESGIFAITDFVLKTPGTTSLSKEIEMKCQVSSNTSTSTRAQDEREKFGNGTNAQVNNAAVSLLLEILNDQNLRDLVIQRHQEAFENYLIEISRVTET</sequence>
<dbReference type="WBParaSite" id="maker-PairedContig_6294-snap-gene-1.17-mRNA-1">
    <property type="protein sequence ID" value="maker-PairedContig_6294-snap-gene-1.17-mRNA-1"/>
    <property type="gene ID" value="maker-PairedContig_6294-snap-gene-1.17"/>
</dbReference>
<dbReference type="AlphaFoldDB" id="A0A1I8EXU0"/>
<name>A0A1I8EXU0_WUCBA</name>
<organism evidence="1">
    <name type="scientific">Wuchereria bancrofti</name>
    <dbReference type="NCBI Taxonomy" id="6293"/>
    <lineage>
        <taxon>Eukaryota</taxon>
        <taxon>Metazoa</taxon>
        <taxon>Ecdysozoa</taxon>
        <taxon>Nematoda</taxon>
        <taxon>Chromadorea</taxon>
        <taxon>Rhabditida</taxon>
        <taxon>Spirurina</taxon>
        <taxon>Spiruromorpha</taxon>
        <taxon>Filarioidea</taxon>
        <taxon>Onchocercidae</taxon>
        <taxon>Wuchereria</taxon>
    </lineage>
</organism>
<protein>
    <submittedName>
        <fullName evidence="1">Uncharacterized protein</fullName>
    </submittedName>
</protein>
<evidence type="ECO:0000313" key="1">
    <source>
        <dbReference type="WBParaSite" id="maker-PairedContig_6294-snap-gene-1.17-mRNA-1"/>
    </source>
</evidence>
<proteinExistence type="predicted"/>